<dbReference type="PANTHER" id="PTHR30146">
    <property type="entry name" value="LACI-RELATED TRANSCRIPTIONAL REPRESSOR"/>
    <property type="match status" value="1"/>
</dbReference>
<accession>A0A7V9Z757</accession>
<evidence type="ECO:0000256" key="2">
    <source>
        <dbReference type="ARBA" id="ARBA00023015"/>
    </source>
</evidence>
<reference evidence="6 7" key="1">
    <citation type="submission" date="2020-07" db="EMBL/GenBank/DDBJ databases">
        <title>Genomic Encyclopedia of Type Strains, Phase IV (KMG-IV): sequencing the most valuable type-strain genomes for metagenomic binning, comparative biology and taxonomic classification.</title>
        <authorList>
            <person name="Goeker M."/>
        </authorList>
    </citation>
    <scope>NUCLEOTIDE SEQUENCE [LARGE SCALE GENOMIC DNA]</scope>
    <source>
        <strain evidence="6 7">DSM 15730</strain>
    </source>
</reference>
<protein>
    <submittedName>
        <fullName evidence="6">LacI family kdg operon repressor</fullName>
    </submittedName>
</protein>
<dbReference type="Gene3D" id="3.40.50.2300">
    <property type="match status" value="2"/>
</dbReference>
<gene>
    <name evidence="6" type="ORF">HNR31_002100</name>
</gene>
<keyword evidence="3" id="KW-0238">DNA-binding</keyword>
<dbReference type="PRINTS" id="PR00036">
    <property type="entry name" value="HTHLACI"/>
</dbReference>
<keyword evidence="7" id="KW-1185">Reference proteome</keyword>
<evidence type="ECO:0000256" key="4">
    <source>
        <dbReference type="ARBA" id="ARBA00023163"/>
    </source>
</evidence>
<dbReference type="Proteomes" id="UP000523087">
    <property type="component" value="Unassembled WGS sequence"/>
</dbReference>
<dbReference type="GO" id="GO:0000976">
    <property type="term" value="F:transcription cis-regulatory region binding"/>
    <property type="evidence" value="ECO:0007669"/>
    <property type="project" value="TreeGrafter"/>
</dbReference>
<dbReference type="AlphaFoldDB" id="A0A7V9Z757"/>
<dbReference type="InterPro" id="IPR028082">
    <property type="entry name" value="Peripla_BP_I"/>
</dbReference>
<evidence type="ECO:0000256" key="1">
    <source>
        <dbReference type="ARBA" id="ARBA00022491"/>
    </source>
</evidence>
<dbReference type="GO" id="GO:0003700">
    <property type="term" value="F:DNA-binding transcription factor activity"/>
    <property type="evidence" value="ECO:0007669"/>
    <property type="project" value="TreeGrafter"/>
</dbReference>
<dbReference type="RefSeq" id="WP_181556150.1">
    <property type="nucleotide sequence ID" value="NZ_JACDUT010000006.1"/>
</dbReference>
<dbReference type="Gene3D" id="1.10.260.40">
    <property type="entry name" value="lambda repressor-like DNA-binding domains"/>
    <property type="match status" value="1"/>
</dbReference>
<sequence>MRRVTMADVAKEAGVSKSTVSQFLNKRYEHMGDETKEKIRAAIEKLGYRPNYIARSLKQKRTAMIGIIVANIMHRVSTEISRAIEDYCHEHDMHAIVCNADDDPVKERKYIEMLRARQVDGLIVFPTGENIELYKQMEKENYPIVFVDRKIDGVNVNTIVVNNKEATHQAVSHLIQKGHRKIAIVTPPLTIYPRIERVNGYKQALRDYSIKIKPEYMISTDIKNILSQLKTVFTLPEKPTALVAGNDLSFFEVMTFIKENRVCIPQDLAIVVFDNIPFANISNPTITTIAQPAYEMGKKAAELLLKQINKERVGSELYTFPCKLIIRESSSEKNIIN</sequence>
<name>A0A7V9Z757_9BACL</name>
<feature type="domain" description="HTH lacI-type" evidence="5">
    <location>
        <begin position="4"/>
        <end position="59"/>
    </location>
</feature>
<evidence type="ECO:0000259" key="5">
    <source>
        <dbReference type="PROSITE" id="PS50932"/>
    </source>
</evidence>
<dbReference type="PANTHER" id="PTHR30146:SF148">
    <property type="entry name" value="HTH-TYPE TRANSCRIPTIONAL REPRESSOR PURR-RELATED"/>
    <property type="match status" value="1"/>
</dbReference>
<dbReference type="InterPro" id="IPR000843">
    <property type="entry name" value="HTH_LacI"/>
</dbReference>
<dbReference type="CDD" id="cd01392">
    <property type="entry name" value="HTH_LacI"/>
    <property type="match status" value="1"/>
</dbReference>
<keyword evidence="4" id="KW-0804">Transcription</keyword>
<dbReference type="SUPFAM" id="SSF47413">
    <property type="entry name" value="lambda repressor-like DNA-binding domains"/>
    <property type="match status" value="1"/>
</dbReference>
<dbReference type="CDD" id="cd19977">
    <property type="entry name" value="PBP1_EndR-like"/>
    <property type="match status" value="1"/>
</dbReference>
<dbReference type="EMBL" id="JACDUT010000006">
    <property type="protein sequence ID" value="MBA2875312.1"/>
    <property type="molecule type" value="Genomic_DNA"/>
</dbReference>
<evidence type="ECO:0000313" key="7">
    <source>
        <dbReference type="Proteomes" id="UP000523087"/>
    </source>
</evidence>
<organism evidence="6 7">
    <name type="scientific">Thermaerobacillus caldiproteolyticus</name>
    <dbReference type="NCBI Taxonomy" id="247480"/>
    <lineage>
        <taxon>Bacteria</taxon>
        <taxon>Bacillati</taxon>
        <taxon>Bacillota</taxon>
        <taxon>Bacilli</taxon>
        <taxon>Bacillales</taxon>
        <taxon>Anoxybacillaceae</taxon>
        <taxon>Thermaerobacillus</taxon>
    </lineage>
</organism>
<dbReference type="PROSITE" id="PS00356">
    <property type="entry name" value="HTH_LACI_1"/>
    <property type="match status" value="1"/>
</dbReference>
<evidence type="ECO:0000256" key="3">
    <source>
        <dbReference type="ARBA" id="ARBA00023125"/>
    </source>
</evidence>
<proteinExistence type="predicted"/>
<dbReference type="InterPro" id="IPR010982">
    <property type="entry name" value="Lambda_DNA-bd_dom_sf"/>
</dbReference>
<dbReference type="Pfam" id="PF00356">
    <property type="entry name" value="LacI"/>
    <property type="match status" value="1"/>
</dbReference>
<dbReference type="Pfam" id="PF00532">
    <property type="entry name" value="Peripla_BP_1"/>
    <property type="match status" value="1"/>
</dbReference>
<dbReference type="SUPFAM" id="SSF53822">
    <property type="entry name" value="Periplasmic binding protein-like I"/>
    <property type="match status" value="1"/>
</dbReference>
<comment type="caution">
    <text evidence="6">The sequence shown here is derived from an EMBL/GenBank/DDBJ whole genome shotgun (WGS) entry which is preliminary data.</text>
</comment>
<dbReference type="InterPro" id="IPR001761">
    <property type="entry name" value="Peripla_BP/Lac1_sug-bd_dom"/>
</dbReference>
<keyword evidence="1" id="KW-0678">Repressor</keyword>
<keyword evidence="2" id="KW-0805">Transcription regulation</keyword>
<dbReference type="SMART" id="SM00354">
    <property type="entry name" value="HTH_LACI"/>
    <property type="match status" value="1"/>
</dbReference>
<evidence type="ECO:0000313" key="6">
    <source>
        <dbReference type="EMBL" id="MBA2875312.1"/>
    </source>
</evidence>
<dbReference type="PROSITE" id="PS50932">
    <property type="entry name" value="HTH_LACI_2"/>
    <property type="match status" value="1"/>
</dbReference>